<keyword evidence="4" id="KW-0234">DNA repair</keyword>
<dbReference type="Proteomes" id="UP000250321">
    <property type="component" value="Unassembled WGS sequence"/>
</dbReference>
<dbReference type="Gene3D" id="3.60.15.10">
    <property type="entry name" value="Ribonuclease Z/Hydroxyacylglutathione hydrolase-like"/>
    <property type="match status" value="1"/>
</dbReference>
<dbReference type="Gene3D" id="3.40.50.12650">
    <property type="match status" value="1"/>
</dbReference>
<dbReference type="GO" id="GO:0035312">
    <property type="term" value="F:5'-3' DNA exonuclease activity"/>
    <property type="evidence" value="ECO:0007669"/>
    <property type="project" value="TreeGrafter"/>
</dbReference>
<protein>
    <submittedName>
        <fullName evidence="7">DNA ligase 6 isoform X5</fullName>
    </submittedName>
</protein>
<dbReference type="PANTHER" id="PTHR23240:SF35">
    <property type="entry name" value="DNA REPAIR METALLO-BETA-LACTAMASE FAMILY PROTEIN-RELATED"/>
    <property type="match status" value="1"/>
</dbReference>
<dbReference type="STRING" id="2094558.A0A314Z047"/>
<evidence type="ECO:0000256" key="2">
    <source>
        <dbReference type="ARBA" id="ARBA00010304"/>
    </source>
</evidence>
<evidence type="ECO:0000256" key="5">
    <source>
        <dbReference type="ARBA" id="ARBA00023242"/>
    </source>
</evidence>
<accession>A0A314Z047</accession>
<dbReference type="GO" id="GO:0003684">
    <property type="term" value="F:damaged DNA binding"/>
    <property type="evidence" value="ECO:0007669"/>
    <property type="project" value="TreeGrafter"/>
</dbReference>
<dbReference type="GO" id="GO:0006303">
    <property type="term" value="P:double-strand break repair via nonhomologous end joining"/>
    <property type="evidence" value="ECO:0007669"/>
    <property type="project" value="TreeGrafter"/>
</dbReference>
<gene>
    <name evidence="7" type="ORF">Pyn_07708</name>
</gene>
<dbReference type="GO" id="GO:0005634">
    <property type="term" value="C:nucleus"/>
    <property type="evidence" value="ECO:0007669"/>
    <property type="project" value="UniProtKB-SubCell"/>
</dbReference>
<dbReference type="EMBL" id="PJQY01000445">
    <property type="protein sequence ID" value="PQQ10934.1"/>
    <property type="molecule type" value="Genomic_DNA"/>
</dbReference>
<dbReference type="OrthoDB" id="206088at2759"/>
<dbReference type="GO" id="GO:0036297">
    <property type="term" value="P:interstrand cross-link repair"/>
    <property type="evidence" value="ECO:0007669"/>
    <property type="project" value="TreeGrafter"/>
</dbReference>
<reference evidence="7 8" key="1">
    <citation type="submission" date="2018-02" db="EMBL/GenBank/DDBJ databases">
        <title>Draft genome of wild Prunus yedoensis var. nudiflora.</title>
        <authorList>
            <person name="Baek S."/>
            <person name="Kim J.-H."/>
            <person name="Choi K."/>
            <person name="Kim G.-B."/>
            <person name="Cho A."/>
            <person name="Jang H."/>
            <person name="Shin C.-H."/>
            <person name="Yu H.-J."/>
            <person name="Mun J.-H."/>
        </authorList>
    </citation>
    <scope>NUCLEOTIDE SEQUENCE [LARGE SCALE GENOMIC DNA]</scope>
    <source>
        <strain evidence="8">cv. Jeju island</strain>
        <tissue evidence="7">Leaf</tissue>
    </source>
</reference>
<comment type="subcellular location">
    <subcellularLocation>
        <location evidence="1">Nucleus</location>
    </subcellularLocation>
</comment>
<evidence type="ECO:0000313" key="8">
    <source>
        <dbReference type="Proteomes" id="UP000250321"/>
    </source>
</evidence>
<keyword evidence="5" id="KW-0539">Nucleus</keyword>
<dbReference type="InterPro" id="IPR011084">
    <property type="entry name" value="DRMBL"/>
</dbReference>
<dbReference type="GO" id="GO:0016874">
    <property type="term" value="F:ligase activity"/>
    <property type="evidence" value="ECO:0007669"/>
    <property type="project" value="UniProtKB-KW"/>
</dbReference>
<dbReference type="Pfam" id="PF07522">
    <property type="entry name" value="DRMBL"/>
    <property type="match status" value="1"/>
</dbReference>
<comment type="caution">
    <text evidence="7">The sequence shown here is derived from an EMBL/GenBank/DDBJ whole genome shotgun (WGS) entry which is preliminary data.</text>
</comment>
<organism evidence="7 8">
    <name type="scientific">Prunus yedoensis var. nudiflora</name>
    <dbReference type="NCBI Taxonomy" id="2094558"/>
    <lineage>
        <taxon>Eukaryota</taxon>
        <taxon>Viridiplantae</taxon>
        <taxon>Streptophyta</taxon>
        <taxon>Embryophyta</taxon>
        <taxon>Tracheophyta</taxon>
        <taxon>Spermatophyta</taxon>
        <taxon>Magnoliopsida</taxon>
        <taxon>eudicotyledons</taxon>
        <taxon>Gunneridae</taxon>
        <taxon>Pentapetalae</taxon>
        <taxon>rosids</taxon>
        <taxon>fabids</taxon>
        <taxon>Rosales</taxon>
        <taxon>Rosaceae</taxon>
        <taxon>Amygdaloideae</taxon>
        <taxon>Amygdaleae</taxon>
        <taxon>Prunus</taxon>
    </lineage>
</organism>
<keyword evidence="7" id="KW-0436">Ligase</keyword>
<evidence type="ECO:0000313" key="7">
    <source>
        <dbReference type="EMBL" id="PQQ10934.1"/>
    </source>
</evidence>
<evidence type="ECO:0000259" key="6">
    <source>
        <dbReference type="Pfam" id="PF07522"/>
    </source>
</evidence>
<dbReference type="CDD" id="cd16273">
    <property type="entry name" value="SNM1A-1C-like_MBL-fold"/>
    <property type="match status" value="1"/>
</dbReference>
<feature type="domain" description="DNA repair metallo-beta-lactamase" evidence="6">
    <location>
        <begin position="238"/>
        <end position="340"/>
    </location>
</feature>
<proteinExistence type="inferred from homology"/>
<keyword evidence="3" id="KW-0227">DNA damage</keyword>
<comment type="similarity">
    <text evidence="2">Belongs to the DNA repair metallo-beta-lactamase (DRMBL) family.</text>
</comment>
<dbReference type="AlphaFoldDB" id="A0A314Z047"/>
<dbReference type="InterPro" id="IPR036866">
    <property type="entry name" value="RibonucZ/Hydroxyglut_hydro"/>
</dbReference>
<evidence type="ECO:0000256" key="3">
    <source>
        <dbReference type="ARBA" id="ARBA00022763"/>
    </source>
</evidence>
<sequence length="395" mass="44749">MLSIVKLFGNPSSLVFSSLGQSLVDRFNVVPTVIKHRSVHSHSRQCFLLELPFHVQSPWPSSSSSTTKTQTLDSTRLFLTALATFSHQPNPPQLSFPPIPSTFPHSKLIPKTRFSVDAFRHAGDHSVSYFLSHFHSDHYGGLSPNWAKGIVFCSQTTARLLNEVLKVSSLFVVALPLDEAVVIDGCEVVLIDANHCPGAVQFLFKVPGLNGSLRGVIVKYMWMLKMAVLRVLGYGESGVFTEDECESDVHVVGWNVLGETWPYFRPNFLKMKEIMVEKGYSKVVGFVPTGWTYEVKRNKFSVRSKDSFEIHLVPYSEHSNYDELREYVRFLKPKHVIPTVGLDVEKLDSKHANKMQKHFAGLVDEMANKKEFLRAFVLDPQKLVTMLKMVQQWSY</sequence>
<keyword evidence="8" id="KW-1185">Reference proteome</keyword>
<evidence type="ECO:0000256" key="4">
    <source>
        <dbReference type="ARBA" id="ARBA00023204"/>
    </source>
</evidence>
<evidence type="ECO:0000256" key="1">
    <source>
        <dbReference type="ARBA" id="ARBA00004123"/>
    </source>
</evidence>
<dbReference type="PANTHER" id="PTHR23240">
    <property type="entry name" value="DNA CROSS-LINK REPAIR PROTEIN PSO2/SNM1-RELATED"/>
    <property type="match status" value="1"/>
</dbReference>
<name>A0A314Z047_PRUYE</name>
<dbReference type="SUPFAM" id="SSF56281">
    <property type="entry name" value="Metallo-hydrolase/oxidoreductase"/>
    <property type="match status" value="1"/>
</dbReference>